<proteinExistence type="predicted"/>
<name>A0ACD1A7Q3_9FIRM</name>
<accession>A0ACD1A7Q3</accession>
<dbReference type="EMBL" id="CP042469">
    <property type="protein sequence ID" value="QOX62413.1"/>
    <property type="molecule type" value="Genomic_DNA"/>
</dbReference>
<keyword evidence="2" id="KW-1185">Reference proteome</keyword>
<dbReference type="Proteomes" id="UP000594014">
    <property type="component" value="Chromosome"/>
</dbReference>
<reference evidence="1" key="1">
    <citation type="submission" date="2019-08" db="EMBL/GenBank/DDBJ databases">
        <title>Genome sequence of Clostridiales bacterium MT110.</title>
        <authorList>
            <person name="Cao J."/>
        </authorList>
    </citation>
    <scope>NUCLEOTIDE SEQUENCE</scope>
    <source>
        <strain evidence="1">MT110</strain>
    </source>
</reference>
<evidence type="ECO:0000313" key="2">
    <source>
        <dbReference type="Proteomes" id="UP000594014"/>
    </source>
</evidence>
<organism evidence="1 2">
    <name type="scientific">Anoxybacterium hadale</name>
    <dbReference type="NCBI Taxonomy" id="3408580"/>
    <lineage>
        <taxon>Bacteria</taxon>
        <taxon>Bacillati</taxon>
        <taxon>Bacillota</taxon>
        <taxon>Clostridia</taxon>
        <taxon>Peptostreptococcales</taxon>
        <taxon>Anaerovoracaceae</taxon>
        <taxon>Anoxybacterium</taxon>
    </lineage>
</organism>
<evidence type="ECO:0000313" key="1">
    <source>
        <dbReference type="EMBL" id="QOX62413.1"/>
    </source>
</evidence>
<sequence length="208" mass="23889">MKCEIIQDLIPSYIDGLTSDESNHEVEEHFKTCPNCAAVCEQMRGELQPDRSKLNSDEVKTAIRPFKKLNRRIFQSVLITLAVCAFAAICYFYFFAIGWMVDSKDMKISYAVEDGALRINFELTNGMVLTPWRDRSSFPNSAFSFRECYSSILDDQGQYPNQFSHGIQHFKEDGSVDPFTEEDLVILKFKDKTEILHLKKVAEDMGLQ</sequence>
<gene>
    <name evidence="1" type="ORF">FRZ06_03085</name>
</gene>
<protein>
    <submittedName>
        <fullName evidence="1">Uncharacterized protein</fullName>
    </submittedName>
</protein>